<dbReference type="RefSeq" id="WP_188577810.1">
    <property type="nucleotide sequence ID" value="NZ_BMDZ01000023.1"/>
</dbReference>
<dbReference type="Proteomes" id="UP000603352">
    <property type="component" value="Unassembled WGS sequence"/>
</dbReference>
<evidence type="ECO:0000313" key="1">
    <source>
        <dbReference type="EMBL" id="GGB40406.1"/>
    </source>
</evidence>
<evidence type="ECO:0008006" key="3">
    <source>
        <dbReference type="Google" id="ProtNLM"/>
    </source>
</evidence>
<proteinExistence type="predicted"/>
<organism evidence="1 2">
    <name type="scientific">Tistrella bauzanensis</name>
    <dbReference type="NCBI Taxonomy" id="657419"/>
    <lineage>
        <taxon>Bacteria</taxon>
        <taxon>Pseudomonadati</taxon>
        <taxon>Pseudomonadota</taxon>
        <taxon>Alphaproteobacteria</taxon>
        <taxon>Geminicoccales</taxon>
        <taxon>Geminicoccaceae</taxon>
        <taxon>Tistrella</taxon>
    </lineage>
</organism>
<dbReference type="PROSITE" id="PS51318">
    <property type="entry name" value="TAT"/>
    <property type="match status" value="1"/>
</dbReference>
<comment type="caution">
    <text evidence="1">The sequence shown here is derived from an EMBL/GenBank/DDBJ whole genome shotgun (WGS) entry which is preliminary data.</text>
</comment>
<name>A0ABQ1IH33_9PROT</name>
<sequence>MSARRHDTGRRRFLTGIAGGAGAVALFAGARPAAAFTVEPASGAAGAVLDGVLAEQRRHLAFRAEVRAAMVAQGATPDHIEQALALMDCPLCGARLDGASISALPAGERAVDGDPDAPARG</sequence>
<accession>A0ABQ1IH33</accession>
<evidence type="ECO:0000313" key="2">
    <source>
        <dbReference type="Proteomes" id="UP000603352"/>
    </source>
</evidence>
<dbReference type="InterPro" id="IPR006311">
    <property type="entry name" value="TAT_signal"/>
</dbReference>
<dbReference type="EMBL" id="BMDZ01000023">
    <property type="protein sequence ID" value="GGB40406.1"/>
    <property type="molecule type" value="Genomic_DNA"/>
</dbReference>
<gene>
    <name evidence="1" type="ORF">GCM10011505_22330</name>
</gene>
<reference evidence="2" key="1">
    <citation type="journal article" date="2019" name="Int. J. Syst. Evol. Microbiol.">
        <title>The Global Catalogue of Microorganisms (GCM) 10K type strain sequencing project: providing services to taxonomists for standard genome sequencing and annotation.</title>
        <authorList>
            <consortium name="The Broad Institute Genomics Platform"/>
            <consortium name="The Broad Institute Genome Sequencing Center for Infectious Disease"/>
            <person name="Wu L."/>
            <person name="Ma J."/>
        </authorList>
    </citation>
    <scope>NUCLEOTIDE SEQUENCE [LARGE SCALE GENOMIC DNA]</scope>
    <source>
        <strain evidence="2">CGMCC 1.10188</strain>
    </source>
</reference>
<keyword evidence="2" id="KW-1185">Reference proteome</keyword>
<protein>
    <recommendedName>
        <fullName evidence="3">Twin-arginine translocation signal domain-containing protein</fullName>
    </recommendedName>
</protein>